<gene>
    <name evidence="3" type="ORF">GOEFS_004_00250</name>
</gene>
<feature type="region of interest" description="Disordered" evidence="1">
    <location>
        <begin position="549"/>
        <end position="575"/>
    </location>
</feature>
<dbReference type="AlphaFoldDB" id="H0QUK9"/>
<evidence type="ECO:0000313" key="4">
    <source>
        <dbReference type="Proteomes" id="UP000035034"/>
    </source>
</evidence>
<proteinExistence type="predicted"/>
<evidence type="ECO:0000256" key="1">
    <source>
        <dbReference type="SAM" id="MobiDB-lite"/>
    </source>
</evidence>
<dbReference type="eggNOG" id="COG5401">
    <property type="taxonomic scope" value="Bacteria"/>
</dbReference>
<dbReference type="Proteomes" id="UP000035034">
    <property type="component" value="Unassembled WGS sequence"/>
</dbReference>
<dbReference type="EMBL" id="BAEH01000004">
    <property type="protein sequence ID" value="GAB16510.1"/>
    <property type="molecule type" value="Genomic_DNA"/>
</dbReference>
<name>H0QUK9_9ACTN</name>
<comment type="caution">
    <text evidence="3">The sequence shown here is derived from an EMBL/GenBank/DDBJ whole genome shotgun (WGS) entry which is preliminary data.</text>
</comment>
<organism evidence="3 4">
    <name type="scientific">Gordonia effusa NBRC 100432</name>
    <dbReference type="NCBI Taxonomy" id="1077974"/>
    <lineage>
        <taxon>Bacteria</taxon>
        <taxon>Bacillati</taxon>
        <taxon>Actinomycetota</taxon>
        <taxon>Actinomycetes</taxon>
        <taxon>Mycobacteriales</taxon>
        <taxon>Gordoniaceae</taxon>
        <taxon>Gordonia</taxon>
    </lineage>
</organism>
<dbReference type="Pfam" id="PF10646">
    <property type="entry name" value="Germane"/>
    <property type="match status" value="1"/>
</dbReference>
<evidence type="ECO:0000313" key="3">
    <source>
        <dbReference type="EMBL" id="GAB16510.1"/>
    </source>
</evidence>
<dbReference type="InterPro" id="IPR018910">
    <property type="entry name" value="LpqB_C"/>
</dbReference>
<dbReference type="Pfam" id="PF10647">
    <property type="entry name" value="Gmad1"/>
    <property type="match status" value="1"/>
</dbReference>
<evidence type="ECO:0000259" key="2">
    <source>
        <dbReference type="SMART" id="SM00909"/>
    </source>
</evidence>
<dbReference type="InterPro" id="IPR059026">
    <property type="entry name" value="LpqB_N"/>
</dbReference>
<dbReference type="InterPro" id="IPR019606">
    <property type="entry name" value="GerMN"/>
</dbReference>
<feature type="domain" description="GerMN" evidence="2">
    <location>
        <begin position="199"/>
        <end position="288"/>
    </location>
</feature>
<keyword evidence="4" id="KW-1185">Reference proteome</keyword>
<dbReference type="SUPFAM" id="SSF82171">
    <property type="entry name" value="DPP6 N-terminal domain-like"/>
    <property type="match status" value="1"/>
</dbReference>
<sequence>MVAFVAVMMVLTGCASIPTDSAPQPVQPFNRQVPTSALPTPQQDMDPEALARAFLRATADPRNAHASARAFLSPTAAKQWDDRGDTVVLDDASLLVDERTDTSVKMRLIADNSGILKVNGQLLPANGRVETTLTMTRTTAGWRVDGALPSGVMLDRRQFESTYRLAMLYFTDPAAGASGASSARLTPDPRWFYLGNYTPTDLLSRLIAGPTTELEGAVANSFPSGARLNGRAQVVRGEGVKVDFGGLGDMSDSARNLLAAQVIWTLHDADVAGPYTLTSDGAPLVPGHAQEWRVTDVESSNPNAVQQTSVGLNVLRAGSLYSIDGQGASPVAGQMGTDQRLVAAAISPNGTRVAAVQQSPGSPRLTLLAGTYGGAVSPLASGATISRPSFGPNNNTIWAVVDGKPTQWVVTDSGTRVTVADASSIATVLRGPIAQLKVSPDGARAALLVSGQLLFASIVTSPNGALALTSPRIAAYNLGNNSTGIDWATPTTVMVARDTPEAPVAQVSISGLPAVGLLSGNLTPPLRTVAANATTVYVGDARGVLRLGSTDGQPDRSWTEVDGGMSPDAMPILPG</sequence>
<reference evidence="3 4" key="1">
    <citation type="submission" date="2011-12" db="EMBL/GenBank/DDBJ databases">
        <title>Whole genome shotgun sequence of Gordonia effusa NBRC 100432.</title>
        <authorList>
            <person name="Yoshida I."/>
            <person name="Takarada H."/>
            <person name="Hosoyama A."/>
            <person name="Tsuchikane K."/>
            <person name="Katsumata H."/>
            <person name="Yamazaki S."/>
            <person name="Fujita N."/>
        </authorList>
    </citation>
    <scope>NUCLEOTIDE SEQUENCE [LARGE SCALE GENOMIC DNA]</scope>
    <source>
        <strain evidence="3 4">NBRC 100432</strain>
    </source>
</reference>
<dbReference type="Pfam" id="PF25976">
    <property type="entry name" value="LpqB_N"/>
    <property type="match status" value="1"/>
</dbReference>
<dbReference type="SMART" id="SM00909">
    <property type="entry name" value="Germane"/>
    <property type="match status" value="1"/>
</dbReference>
<protein>
    <recommendedName>
        <fullName evidence="2">GerMN domain-containing protein</fullName>
    </recommendedName>
</protein>
<dbReference type="STRING" id="1077974.GOEFS_004_00250"/>
<accession>H0QUK9</accession>